<keyword evidence="2" id="KW-1185">Reference proteome</keyword>
<organism evidence="1 2">
    <name type="scientific">Botryobasidium botryosum (strain FD-172 SS1)</name>
    <dbReference type="NCBI Taxonomy" id="930990"/>
    <lineage>
        <taxon>Eukaryota</taxon>
        <taxon>Fungi</taxon>
        <taxon>Dikarya</taxon>
        <taxon>Basidiomycota</taxon>
        <taxon>Agaricomycotina</taxon>
        <taxon>Agaricomycetes</taxon>
        <taxon>Cantharellales</taxon>
        <taxon>Botryobasidiaceae</taxon>
        <taxon>Botryobasidium</taxon>
    </lineage>
</organism>
<evidence type="ECO:0000313" key="2">
    <source>
        <dbReference type="Proteomes" id="UP000027195"/>
    </source>
</evidence>
<sequence length="193" mass="21815">MAHRRLADPLESFFDQRPGSLVLAQSPMQLWVWWSRANDKSPVSSPMVGMCRGLESLSIRRCIPISPLGSVRLIYLSRSSQGYVAMRVVKEGLLAGSNSWYTYETTASDVVIYQGTACEGRKDKLWAIGGASEPCSLCSQRGPFGHALSLRWDAQSSSYRIVLDTRLRTRKKRFTANVQQYQWPLICWLNAQH</sequence>
<dbReference type="Proteomes" id="UP000027195">
    <property type="component" value="Unassembled WGS sequence"/>
</dbReference>
<dbReference type="EMBL" id="KL198018">
    <property type="protein sequence ID" value="KDQ20300.1"/>
    <property type="molecule type" value="Genomic_DNA"/>
</dbReference>
<dbReference type="InParanoid" id="A0A067N033"/>
<dbReference type="AlphaFoldDB" id="A0A067N033"/>
<accession>A0A067N033</accession>
<reference evidence="2" key="1">
    <citation type="journal article" date="2014" name="Proc. Natl. Acad. Sci. U.S.A.">
        <title>Extensive sampling of basidiomycete genomes demonstrates inadequacy of the white-rot/brown-rot paradigm for wood decay fungi.</title>
        <authorList>
            <person name="Riley R."/>
            <person name="Salamov A.A."/>
            <person name="Brown D.W."/>
            <person name="Nagy L.G."/>
            <person name="Floudas D."/>
            <person name="Held B.W."/>
            <person name="Levasseur A."/>
            <person name="Lombard V."/>
            <person name="Morin E."/>
            <person name="Otillar R."/>
            <person name="Lindquist E.A."/>
            <person name="Sun H."/>
            <person name="LaButti K.M."/>
            <person name="Schmutz J."/>
            <person name="Jabbour D."/>
            <person name="Luo H."/>
            <person name="Baker S.E."/>
            <person name="Pisabarro A.G."/>
            <person name="Walton J.D."/>
            <person name="Blanchette R.A."/>
            <person name="Henrissat B."/>
            <person name="Martin F."/>
            <person name="Cullen D."/>
            <person name="Hibbett D.S."/>
            <person name="Grigoriev I.V."/>
        </authorList>
    </citation>
    <scope>NUCLEOTIDE SEQUENCE [LARGE SCALE GENOMIC DNA]</scope>
    <source>
        <strain evidence="2">FD-172 SS1</strain>
    </source>
</reference>
<evidence type="ECO:0000313" key="1">
    <source>
        <dbReference type="EMBL" id="KDQ20300.1"/>
    </source>
</evidence>
<gene>
    <name evidence="1" type="ORF">BOTBODRAFT_392939</name>
</gene>
<dbReference type="HOGENOM" id="CLU_1408528_0_0_1"/>
<name>A0A067N033_BOTB1</name>
<protein>
    <submittedName>
        <fullName evidence="1">Uncharacterized protein</fullName>
    </submittedName>
</protein>
<proteinExistence type="predicted"/>